<protein>
    <submittedName>
        <fullName evidence="1">Uncharacterized protein</fullName>
    </submittedName>
</protein>
<evidence type="ECO:0000313" key="1">
    <source>
        <dbReference type="EMBL" id="BBU68784.1"/>
    </source>
</evidence>
<accession>A0A7R6TP80</accession>
<dbReference type="EMBL" id="AP022345">
    <property type="protein sequence ID" value="BBU68784.1"/>
    <property type="molecule type" value="Genomic_DNA"/>
</dbReference>
<dbReference type="Proteomes" id="UP000463961">
    <property type="component" value="Chromosome"/>
</dbReference>
<keyword evidence="2" id="KW-1185">Reference proteome</keyword>
<dbReference type="AlphaFoldDB" id="A0A7R6TP80"/>
<evidence type="ECO:0000313" key="2">
    <source>
        <dbReference type="Proteomes" id="UP000463961"/>
    </source>
</evidence>
<gene>
    <name evidence="1" type="ORF">ICHIAU1_10670</name>
</gene>
<proteinExistence type="predicted"/>
<reference evidence="2" key="1">
    <citation type="submission" date="2020-01" db="EMBL/GenBank/DDBJ databases">
        <title>Phosphoaccumulans saitamaens gen. nov., sp. nov., a polyphosphate accumulating bacterium isolated from surface river water.</title>
        <authorList>
            <person name="Watanabe K."/>
            <person name="Suda W."/>
        </authorList>
    </citation>
    <scope>NUCLEOTIDE SEQUENCE [LARGE SCALE GENOMIC DNA]</scope>
    <source>
        <strain evidence="2">ICHIAU1</strain>
    </source>
</reference>
<sequence>MLNFGFPNQQYLWVVGQQYEVVYIAQVSAYPEGMFDELVQFVEVHVGKKLAGEATDGQSDAGRGTVERLVLWYLRQQQQIATFKWRRVYRGLHEDGIGYLVKALPRGDWPGQLWQGIPPQSLQNTPINTRKKGSDVELAIPTSPGLTHELLQACDRCLRAFASAVGVAVVDETLIPPGLNVSNQPLLYKPVSKRWGKYLSQLGVGDGEDGEWLRLVAIFGYGHCLFEYDVRQVDEVCPFMFAVPRFSGALEKLSSDVGSDLIH</sequence>
<name>A0A7R6TP80_9RHOO</name>
<organism evidence="1 2">
    <name type="scientific">Fluviibacter phosphoraccumulans</name>
    <dbReference type="NCBI Taxonomy" id="1751046"/>
    <lineage>
        <taxon>Bacteria</taxon>
        <taxon>Pseudomonadati</taxon>
        <taxon>Pseudomonadota</taxon>
        <taxon>Betaproteobacteria</taxon>
        <taxon>Rhodocyclales</taxon>
        <taxon>Fluviibacteraceae</taxon>
        <taxon>Fluviibacter</taxon>
    </lineage>
</organism>